<dbReference type="Proteomes" id="UP000181909">
    <property type="component" value="Unassembled WGS sequence"/>
</dbReference>
<accession>A0A1K2BWW4</accession>
<reference evidence="1 2" key="1">
    <citation type="submission" date="2016-11" db="EMBL/GenBank/DDBJ databases">
        <authorList>
            <person name="Jaros S."/>
            <person name="Januszkiewicz K."/>
            <person name="Wedrychowicz H."/>
        </authorList>
    </citation>
    <scope>NUCLEOTIDE SEQUENCE [LARGE SCALE GENOMIC DNA]</scope>
    <source>
        <strain evidence="1 2">OK807</strain>
    </source>
</reference>
<dbReference type="STRING" id="1893.SAMN02787144_1009218"/>
<evidence type="ECO:0000313" key="2">
    <source>
        <dbReference type="Proteomes" id="UP000181909"/>
    </source>
</evidence>
<dbReference type="EMBL" id="FPJO01000009">
    <property type="protein sequence ID" value="SFY03086.1"/>
    <property type="molecule type" value="Genomic_DNA"/>
</dbReference>
<proteinExistence type="predicted"/>
<gene>
    <name evidence="1" type="ORF">SAMN02787144_1009218</name>
</gene>
<dbReference type="AlphaFoldDB" id="A0A1K2BWW4"/>
<organism evidence="1 2">
    <name type="scientific">Streptomyces atratus</name>
    <dbReference type="NCBI Taxonomy" id="1893"/>
    <lineage>
        <taxon>Bacteria</taxon>
        <taxon>Bacillati</taxon>
        <taxon>Actinomycetota</taxon>
        <taxon>Actinomycetes</taxon>
        <taxon>Kitasatosporales</taxon>
        <taxon>Streptomycetaceae</taxon>
        <taxon>Streptomyces</taxon>
    </lineage>
</organism>
<sequence length="49" mass="4943">MVSTVPDGGDQPPLSVPCLNQEVRIVMTVAAMGAAHNSKSIVPTPVVAG</sequence>
<protein>
    <submittedName>
        <fullName evidence="1">Uncharacterized protein</fullName>
    </submittedName>
</protein>
<evidence type="ECO:0000313" key="1">
    <source>
        <dbReference type="EMBL" id="SFY03086.1"/>
    </source>
</evidence>
<name>A0A1K2BWW4_STRAR</name>